<dbReference type="PANTHER" id="PTHR44757">
    <property type="entry name" value="DIGUANYLATE CYCLASE DGCP"/>
    <property type="match status" value="1"/>
</dbReference>
<dbReference type="Pfam" id="PF00990">
    <property type="entry name" value="GGDEF"/>
    <property type="match status" value="1"/>
</dbReference>
<comment type="caution">
    <text evidence="2">The sequence shown here is derived from an EMBL/GenBank/DDBJ whole genome shotgun (WGS) entry which is preliminary data.</text>
</comment>
<dbReference type="Gene3D" id="3.30.70.270">
    <property type="match status" value="1"/>
</dbReference>
<reference evidence="2 3" key="1">
    <citation type="journal article" date="2019" name="Int. J. Syst. Evol. Microbiol.">
        <title>Faecalibacillus intestinalis gen. nov., sp. nov. and Faecalibacillus faecis sp. nov., isolated from human faeces.</title>
        <authorList>
            <person name="Seo B."/>
            <person name="Jeon K."/>
            <person name="Baek I."/>
            <person name="Lee Y.M."/>
            <person name="Baek K."/>
            <person name="Ko G."/>
        </authorList>
    </citation>
    <scope>NUCLEOTIDE SEQUENCE [LARGE SCALE GENOMIC DNA]</scope>
    <source>
        <strain evidence="2 3">SNUG30099</strain>
    </source>
</reference>
<accession>A0A2T3FL99</accession>
<dbReference type="PANTHER" id="PTHR44757:SF2">
    <property type="entry name" value="BIOFILM ARCHITECTURE MAINTENANCE PROTEIN MBAA"/>
    <property type="match status" value="1"/>
</dbReference>
<evidence type="ECO:0000313" key="3">
    <source>
        <dbReference type="Proteomes" id="UP000240974"/>
    </source>
</evidence>
<dbReference type="Pfam" id="PF08447">
    <property type="entry name" value="PAS_3"/>
    <property type="match status" value="1"/>
</dbReference>
<feature type="domain" description="GGDEF" evidence="1">
    <location>
        <begin position="403"/>
        <end position="532"/>
    </location>
</feature>
<dbReference type="CDD" id="cd01949">
    <property type="entry name" value="GGDEF"/>
    <property type="match status" value="1"/>
</dbReference>
<dbReference type="Gene3D" id="3.30.450.20">
    <property type="entry name" value="PAS domain"/>
    <property type="match status" value="1"/>
</dbReference>
<evidence type="ECO:0000313" key="2">
    <source>
        <dbReference type="EMBL" id="PST36050.1"/>
    </source>
</evidence>
<gene>
    <name evidence="2" type="ORF">C7U54_13475</name>
</gene>
<evidence type="ECO:0000259" key="1">
    <source>
        <dbReference type="PROSITE" id="PS50887"/>
    </source>
</evidence>
<dbReference type="InterPro" id="IPR029787">
    <property type="entry name" value="Nucleotide_cyclase"/>
</dbReference>
<dbReference type="PROSITE" id="PS50887">
    <property type="entry name" value="GGDEF"/>
    <property type="match status" value="1"/>
</dbReference>
<dbReference type="SUPFAM" id="SSF55073">
    <property type="entry name" value="Nucleotide cyclase"/>
    <property type="match status" value="1"/>
</dbReference>
<dbReference type="EMBL" id="PYLQ01000029">
    <property type="protein sequence ID" value="PST36050.1"/>
    <property type="molecule type" value="Genomic_DNA"/>
</dbReference>
<dbReference type="SUPFAM" id="SSF55785">
    <property type="entry name" value="PYP-like sensor domain (PAS domain)"/>
    <property type="match status" value="1"/>
</dbReference>
<protein>
    <recommendedName>
        <fullName evidence="1">GGDEF domain-containing protein</fullName>
    </recommendedName>
</protein>
<dbReference type="InterPro" id="IPR000160">
    <property type="entry name" value="GGDEF_dom"/>
</dbReference>
<dbReference type="SMART" id="SM00267">
    <property type="entry name" value="GGDEF"/>
    <property type="match status" value="1"/>
</dbReference>
<organism evidence="2 3">
    <name type="scientific">Faecalibacillus intestinalis</name>
    <dbReference type="NCBI Taxonomy" id="1982626"/>
    <lineage>
        <taxon>Bacteria</taxon>
        <taxon>Bacillati</taxon>
        <taxon>Bacillota</taxon>
        <taxon>Erysipelotrichia</taxon>
        <taxon>Erysipelotrichales</taxon>
        <taxon>Coprobacillaceae</taxon>
        <taxon>Faecalibacillus</taxon>
    </lineage>
</organism>
<keyword evidence="3" id="KW-1185">Reference proteome</keyword>
<dbReference type="InterPro" id="IPR000014">
    <property type="entry name" value="PAS"/>
</dbReference>
<dbReference type="InterPro" id="IPR052155">
    <property type="entry name" value="Biofilm_reg_signaling"/>
</dbReference>
<dbReference type="Proteomes" id="UP000240974">
    <property type="component" value="Unassembled WGS sequence"/>
</dbReference>
<dbReference type="InterPro" id="IPR001610">
    <property type="entry name" value="PAC"/>
</dbReference>
<proteinExistence type="predicted"/>
<dbReference type="InterPro" id="IPR043128">
    <property type="entry name" value="Rev_trsase/Diguanyl_cyclase"/>
</dbReference>
<dbReference type="InterPro" id="IPR013655">
    <property type="entry name" value="PAS_fold_3"/>
</dbReference>
<dbReference type="RefSeq" id="WP_107030630.1">
    <property type="nucleotide sequence ID" value="NZ_PYLQ01000029.1"/>
</dbReference>
<dbReference type="AlphaFoldDB" id="A0A2T3FL99"/>
<dbReference type="InterPro" id="IPR035965">
    <property type="entry name" value="PAS-like_dom_sf"/>
</dbReference>
<dbReference type="NCBIfam" id="TIGR00254">
    <property type="entry name" value="GGDEF"/>
    <property type="match status" value="1"/>
</dbReference>
<name>A0A2T3FL99_9FIRM</name>
<dbReference type="CDD" id="cd00130">
    <property type="entry name" value="PAS"/>
    <property type="match status" value="1"/>
</dbReference>
<sequence>MAIENYETYTKNILEMIFNNQDIEQLLPYLSKNIKAMGLNTEGVLTYDDIINHLKQYKSNQFTFFIDEFNTNIIYQNDSVCVSEGSFILHMEEYQATTQYFYSIVLKNNQIELLHTSIENNITHEKEESFSLPICSFKLDKNLTIIDVNDHLLNLLLYHSKEEFLNDVQNQWINCIHKNDVYHVIETLSKDVSSLERHQLEYRIRRKDHSYLWVYDQGQFIFNLQKDVLVQSCISDITPIKNRELNSLIEKEKYQMALKDNSISILEYHIHEDRMIIDILDQSKKRVYDHYLDYVTSSKSTVFEEDKQKIVDLFTQKSKGPIIFREHQRNSKDYYVKSLDATTIYNSNDEPEIILATASDITHRWHEQNTLKQRAQRDSLTHLYNLEAGKYIVNEYIKHHPGQKNALIVLDIDHFKEVNDTYGHLSGNELLISLAKYLLFYTNQDDVVIRLGGDEFVIFVKNIQNDLNYLCKELMNHLDEITLSHNRLRFSMSMGIYAFNTSLTFDEAFKEADEALYHSKRNGRSQFTIKYQS</sequence>
<dbReference type="SMART" id="SM00086">
    <property type="entry name" value="PAC"/>
    <property type="match status" value="2"/>
</dbReference>